<dbReference type="OrthoDB" id="9802649at2"/>
<sequence length="319" mass="34462">MQPLITILMATYNGAKYLPQQLDSILAQTHSNWRLIVSDDGSTDRTREIVKAYTGNQPSGRIELVEGPRLGATANFLSLIGQADPHGYIAFCDQDDVWHPHKLAHGASFLTSCDGPAVYAARTTICDENLNELAPAPHFKGPFGFRNALIQACLPGNTTIANAQALAILRAAAPAAFAANVISHDWFCYQILSGAGAQIHRDSEQVVLYRQHPQNVMGRNDTKAARAARAAMLFDGSFADWLARNQIALEQASHLLSPENRLLLQDFGKLIRANGPAALAKMISTRLYRQSAIGTAAVMLAAMAGRLRIPPAAKLDANA</sequence>
<protein>
    <submittedName>
        <fullName evidence="2">Glycosyltransferase</fullName>
    </submittedName>
</protein>
<accession>A0A6L6JCM4</accession>
<dbReference type="SUPFAM" id="SSF53448">
    <property type="entry name" value="Nucleotide-diphospho-sugar transferases"/>
    <property type="match status" value="1"/>
</dbReference>
<dbReference type="CDD" id="cd04196">
    <property type="entry name" value="GT_2_like_d"/>
    <property type="match status" value="1"/>
</dbReference>
<dbReference type="InterPro" id="IPR001173">
    <property type="entry name" value="Glyco_trans_2-like"/>
</dbReference>
<dbReference type="GO" id="GO:0016758">
    <property type="term" value="F:hexosyltransferase activity"/>
    <property type="evidence" value="ECO:0007669"/>
    <property type="project" value="UniProtKB-ARBA"/>
</dbReference>
<organism evidence="2 3">
    <name type="scientific">Paracoccus aestuariivivens</name>
    <dbReference type="NCBI Taxonomy" id="1820333"/>
    <lineage>
        <taxon>Bacteria</taxon>
        <taxon>Pseudomonadati</taxon>
        <taxon>Pseudomonadota</taxon>
        <taxon>Alphaproteobacteria</taxon>
        <taxon>Rhodobacterales</taxon>
        <taxon>Paracoccaceae</taxon>
        <taxon>Paracoccus</taxon>
    </lineage>
</organism>
<dbReference type="Pfam" id="PF00535">
    <property type="entry name" value="Glycos_transf_2"/>
    <property type="match status" value="1"/>
</dbReference>
<comment type="caution">
    <text evidence="2">The sequence shown here is derived from an EMBL/GenBank/DDBJ whole genome shotgun (WGS) entry which is preliminary data.</text>
</comment>
<evidence type="ECO:0000313" key="3">
    <source>
        <dbReference type="Proteomes" id="UP000478183"/>
    </source>
</evidence>
<proteinExistence type="predicted"/>
<name>A0A6L6JCM4_9RHOB</name>
<evidence type="ECO:0000313" key="2">
    <source>
        <dbReference type="EMBL" id="MTH78908.1"/>
    </source>
</evidence>
<dbReference type="Gene3D" id="3.90.550.10">
    <property type="entry name" value="Spore Coat Polysaccharide Biosynthesis Protein SpsA, Chain A"/>
    <property type="match status" value="1"/>
</dbReference>
<keyword evidence="2" id="KW-0808">Transferase</keyword>
<evidence type="ECO:0000259" key="1">
    <source>
        <dbReference type="Pfam" id="PF00535"/>
    </source>
</evidence>
<gene>
    <name evidence="2" type="ORF">GL286_14345</name>
</gene>
<dbReference type="InterPro" id="IPR029044">
    <property type="entry name" value="Nucleotide-diphossugar_trans"/>
</dbReference>
<dbReference type="PANTHER" id="PTHR22916:SF3">
    <property type="entry name" value="UDP-GLCNAC:BETAGAL BETA-1,3-N-ACETYLGLUCOSAMINYLTRANSFERASE-LIKE PROTEIN 1"/>
    <property type="match status" value="1"/>
</dbReference>
<dbReference type="AlphaFoldDB" id="A0A6L6JCM4"/>
<dbReference type="Proteomes" id="UP000478183">
    <property type="component" value="Unassembled WGS sequence"/>
</dbReference>
<reference evidence="2 3" key="1">
    <citation type="submission" date="2019-11" db="EMBL/GenBank/DDBJ databases">
        <authorList>
            <person name="Dong K."/>
        </authorList>
    </citation>
    <scope>NUCLEOTIDE SEQUENCE [LARGE SCALE GENOMIC DNA]</scope>
    <source>
        <strain evidence="2 3">NBRC 111993</strain>
    </source>
</reference>
<dbReference type="RefSeq" id="WP_155096269.1">
    <property type="nucleotide sequence ID" value="NZ_WMIE01000009.1"/>
</dbReference>
<dbReference type="EMBL" id="WMIE01000009">
    <property type="protein sequence ID" value="MTH78908.1"/>
    <property type="molecule type" value="Genomic_DNA"/>
</dbReference>
<dbReference type="PANTHER" id="PTHR22916">
    <property type="entry name" value="GLYCOSYLTRANSFERASE"/>
    <property type="match status" value="1"/>
</dbReference>
<feature type="domain" description="Glycosyltransferase 2-like" evidence="1">
    <location>
        <begin position="6"/>
        <end position="138"/>
    </location>
</feature>
<keyword evidence="3" id="KW-1185">Reference proteome</keyword>